<sequence length="123" mass="13752">MGDMVPNNYQSNIFEYTWNGIQAATSWMTGDSVEIVFNLTDIFENSNEYRYNFTADFISPRPIIKIGDTGTENYQDLLVANPFTNIEFINNTVTPSGGIESSEDVPTQPEDFSVLKGSSDWSG</sequence>
<feature type="region of interest" description="Disordered" evidence="1">
    <location>
        <begin position="95"/>
        <end position="123"/>
    </location>
</feature>
<organism evidence="2">
    <name type="scientific">marine sediment metagenome</name>
    <dbReference type="NCBI Taxonomy" id="412755"/>
    <lineage>
        <taxon>unclassified sequences</taxon>
        <taxon>metagenomes</taxon>
        <taxon>ecological metagenomes</taxon>
    </lineage>
</organism>
<reference evidence="2" key="1">
    <citation type="journal article" date="2014" name="Front. Microbiol.">
        <title>High frequency of phylogenetically diverse reductive dehalogenase-homologous genes in deep subseafloor sedimentary metagenomes.</title>
        <authorList>
            <person name="Kawai M."/>
            <person name="Futagami T."/>
            <person name="Toyoda A."/>
            <person name="Takaki Y."/>
            <person name="Nishi S."/>
            <person name="Hori S."/>
            <person name="Arai W."/>
            <person name="Tsubouchi T."/>
            <person name="Morono Y."/>
            <person name="Uchiyama I."/>
            <person name="Ito T."/>
            <person name="Fujiyama A."/>
            <person name="Inagaki F."/>
            <person name="Takami H."/>
        </authorList>
    </citation>
    <scope>NUCLEOTIDE SEQUENCE</scope>
    <source>
        <strain evidence="2">Expedition CK06-06</strain>
    </source>
</reference>
<dbReference type="AlphaFoldDB" id="X1DIJ7"/>
<proteinExistence type="predicted"/>
<protein>
    <submittedName>
        <fullName evidence="2">Uncharacterized protein</fullName>
    </submittedName>
</protein>
<feature type="non-terminal residue" evidence="2">
    <location>
        <position position="123"/>
    </location>
</feature>
<evidence type="ECO:0000256" key="1">
    <source>
        <dbReference type="SAM" id="MobiDB-lite"/>
    </source>
</evidence>
<accession>X1DIJ7</accession>
<gene>
    <name evidence="2" type="ORF">S03H2_08840</name>
</gene>
<comment type="caution">
    <text evidence="2">The sequence shown here is derived from an EMBL/GenBank/DDBJ whole genome shotgun (WGS) entry which is preliminary data.</text>
</comment>
<dbReference type="EMBL" id="BARU01004374">
    <property type="protein sequence ID" value="GAH20007.1"/>
    <property type="molecule type" value="Genomic_DNA"/>
</dbReference>
<evidence type="ECO:0000313" key="2">
    <source>
        <dbReference type="EMBL" id="GAH20007.1"/>
    </source>
</evidence>
<name>X1DIJ7_9ZZZZ</name>